<keyword evidence="2" id="KW-0472">Membrane</keyword>
<name>A0A8H6FLZ9_9LECA</name>
<keyword evidence="2" id="KW-0812">Transmembrane</keyword>
<feature type="compositionally biased region" description="Polar residues" evidence="1">
    <location>
        <begin position="226"/>
        <end position="236"/>
    </location>
</feature>
<dbReference type="GeneID" id="59292340"/>
<feature type="region of interest" description="Disordered" evidence="1">
    <location>
        <begin position="187"/>
        <end position="498"/>
    </location>
</feature>
<keyword evidence="2" id="KW-1133">Transmembrane helix</keyword>
<dbReference type="OrthoDB" id="5420959at2759"/>
<reference evidence="3 4" key="1">
    <citation type="journal article" date="2020" name="Genomics">
        <title>Complete, high-quality genomes from long-read metagenomic sequencing of two wolf lichen thalli reveals enigmatic genome architecture.</title>
        <authorList>
            <person name="McKenzie S.K."/>
            <person name="Walston R.F."/>
            <person name="Allen J.L."/>
        </authorList>
    </citation>
    <scope>NUCLEOTIDE SEQUENCE [LARGE SCALE GENOMIC DNA]</scope>
    <source>
        <strain evidence="3">WasteWater2</strain>
    </source>
</reference>
<feature type="transmembrane region" description="Helical" evidence="2">
    <location>
        <begin position="131"/>
        <end position="155"/>
    </location>
</feature>
<evidence type="ECO:0000256" key="2">
    <source>
        <dbReference type="SAM" id="Phobius"/>
    </source>
</evidence>
<gene>
    <name evidence="3" type="ORF">HO173_010694</name>
</gene>
<dbReference type="AlphaFoldDB" id="A0A8H6FLZ9"/>
<feature type="compositionally biased region" description="Basic and acidic residues" evidence="1">
    <location>
        <begin position="274"/>
        <end position="302"/>
    </location>
</feature>
<accession>A0A8H6FLZ9</accession>
<feature type="compositionally biased region" description="Pro residues" evidence="1">
    <location>
        <begin position="445"/>
        <end position="454"/>
    </location>
</feature>
<evidence type="ECO:0000313" key="4">
    <source>
        <dbReference type="Proteomes" id="UP000578531"/>
    </source>
</evidence>
<feature type="region of interest" description="Disordered" evidence="1">
    <location>
        <begin position="27"/>
        <end position="48"/>
    </location>
</feature>
<protein>
    <submittedName>
        <fullName evidence="3">Uncharacterized protein</fullName>
    </submittedName>
</protein>
<dbReference type="Proteomes" id="UP000578531">
    <property type="component" value="Unassembled WGS sequence"/>
</dbReference>
<dbReference type="EMBL" id="JACCJC010000061">
    <property type="protein sequence ID" value="KAF6230994.1"/>
    <property type="molecule type" value="Genomic_DNA"/>
</dbReference>
<sequence length="541" mass="59597">MPPSSDSVSSTSLPFGADVHTHATWRRSGSVPRSVHHKHQSAIDDQGPQTYSDLIADAQASNDELSRIPNVLVPPSSIRSIPRSYKKVLRQHRILFWVLIGIFNISLIASTVAIVLGAVKAHQYGQNDAKCAAIIVGVFGFSGMVGSAAVIWLILTGRKQRARLERRWADEERVKEAIAVRQRERNSNIHDSIKDRERSLSRSRSRGRDRDRVTRPAAAAIPSFRAMTQTPASSTRIQDHDAIPLSRRARSPWPRPMDVSDDVDDDPDNVIDAENNKESTHENNRNYDKIGNEDEDEDKHKDEDEDGDDGAHDKEVEAQATQKVRDSASTNFLDLDPSDSENEDNNRAETADRPDITRPEPKILSKVSLPLDNSKPLPPLPDSGHASPTPLPTSSTYINPSPADPRPATSGAHDPPQLPPIEQTPFDPATVPSNRLDTRNAHTTTPPPPPPPTLPRGENGGLGPAQSDENFQSMLDLAEDAGSEDEAARRSRRRRVRERVEAWAWDGGAERGERGKGVREAVERGLGRVAGRKRERRGVGG</sequence>
<evidence type="ECO:0000256" key="1">
    <source>
        <dbReference type="SAM" id="MobiDB-lite"/>
    </source>
</evidence>
<keyword evidence="4" id="KW-1185">Reference proteome</keyword>
<feature type="compositionally biased region" description="Acidic residues" evidence="1">
    <location>
        <begin position="259"/>
        <end position="271"/>
    </location>
</feature>
<feature type="compositionally biased region" description="Basic and acidic residues" evidence="1">
    <location>
        <begin position="187"/>
        <end position="214"/>
    </location>
</feature>
<feature type="compositionally biased region" description="Basic and acidic residues" evidence="1">
    <location>
        <begin position="344"/>
        <end position="363"/>
    </location>
</feature>
<dbReference type="RefSeq" id="XP_037160427.1">
    <property type="nucleotide sequence ID" value="XM_037312579.1"/>
</dbReference>
<feature type="compositionally biased region" description="Polar residues" evidence="1">
    <location>
        <begin position="319"/>
        <end position="332"/>
    </location>
</feature>
<organism evidence="3 4">
    <name type="scientific">Letharia columbiana</name>
    <dbReference type="NCBI Taxonomy" id="112416"/>
    <lineage>
        <taxon>Eukaryota</taxon>
        <taxon>Fungi</taxon>
        <taxon>Dikarya</taxon>
        <taxon>Ascomycota</taxon>
        <taxon>Pezizomycotina</taxon>
        <taxon>Lecanoromycetes</taxon>
        <taxon>OSLEUM clade</taxon>
        <taxon>Lecanoromycetidae</taxon>
        <taxon>Lecanorales</taxon>
        <taxon>Lecanorineae</taxon>
        <taxon>Parmeliaceae</taxon>
        <taxon>Letharia</taxon>
    </lineage>
</organism>
<proteinExistence type="predicted"/>
<comment type="caution">
    <text evidence="3">The sequence shown here is derived from an EMBL/GenBank/DDBJ whole genome shotgun (WGS) entry which is preliminary data.</text>
</comment>
<feature type="transmembrane region" description="Helical" evidence="2">
    <location>
        <begin position="94"/>
        <end position="119"/>
    </location>
</feature>
<evidence type="ECO:0000313" key="3">
    <source>
        <dbReference type="EMBL" id="KAF6230994.1"/>
    </source>
</evidence>